<dbReference type="InterPro" id="IPR024078">
    <property type="entry name" value="LmbE-like_dom_sf"/>
</dbReference>
<dbReference type="Gene3D" id="3.40.50.10320">
    <property type="entry name" value="LmbE-like"/>
    <property type="match status" value="1"/>
</dbReference>
<sequence length="256" mass="27595">MNEPASWAGIGPGDRGTPAADWARWLAERAPDPEFTVPDGCRRLVVVAPHPDDEILGVGITASRFAAAGVDVTVVAVTDGDASHPDSPTLTPQRLAELRVEESRRACTLLGLPEPVRLGLPDGRVREHRARLTDALVGAVGDPGHDTLVLTTWRGDGHPDHEASGRAAADACAATGARLVEYPVWTWHWAPPGDPRVPWGRRRRVVLTDVELAAKRAAVAEFVTQVAPLSALPGDEAILPDWIVDRLVTREETVFW</sequence>
<dbReference type="SUPFAM" id="SSF102588">
    <property type="entry name" value="LmbE-like"/>
    <property type="match status" value="1"/>
</dbReference>
<dbReference type="GO" id="GO:0016811">
    <property type="term" value="F:hydrolase activity, acting on carbon-nitrogen (but not peptide) bonds, in linear amides"/>
    <property type="evidence" value="ECO:0007669"/>
    <property type="project" value="TreeGrafter"/>
</dbReference>
<dbReference type="Proteomes" id="UP000244903">
    <property type="component" value="Chromosome"/>
</dbReference>
<accession>A0AAD0NPP2</accession>
<evidence type="ECO:0000313" key="3">
    <source>
        <dbReference type="Proteomes" id="UP000244903"/>
    </source>
</evidence>
<dbReference type="EMBL" id="CP015453">
    <property type="protein sequence ID" value="AWH97406.1"/>
    <property type="molecule type" value="Genomic_DNA"/>
</dbReference>
<organism evidence="2 3">
    <name type="scientific">Dietzia psychralcaliphila</name>
    <dbReference type="NCBI Taxonomy" id="139021"/>
    <lineage>
        <taxon>Bacteria</taxon>
        <taxon>Bacillati</taxon>
        <taxon>Actinomycetota</taxon>
        <taxon>Actinomycetes</taxon>
        <taxon>Mycobacteriales</taxon>
        <taxon>Dietziaceae</taxon>
        <taxon>Dietzia</taxon>
    </lineage>
</organism>
<dbReference type="InterPro" id="IPR003737">
    <property type="entry name" value="GlcNAc_PI_deacetylase-related"/>
</dbReference>
<dbReference type="PANTHER" id="PTHR12993:SF29">
    <property type="entry name" value="BLR3841 PROTEIN"/>
    <property type="match status" value="1"/>
</dbReference>
<dbReference type="PANTHER" id="PTHR12993">
    <property type="entry name" value="N-ACETYLGLUCOSAMINYL-PHOSPHATIDYLINOSITOL DE-N-ACETYLASE-RELATED"/>
    <property type="match status" value="1"/>
</dbReference>
<dbReference type="KEGG" id="dpc:A6048_11570"/>
<reference evidence="2 3" key="1">
    <citation type="submission" date="2016-04" db="EMBL/GenBank/DDBJ databases">
        <title>Complete genome sequence of the haloalkaliphilic hydrocarbon-degrading bacterium Dietzia psychralcaliphila ILA-1T, isolated from a drain of a fish product-processing plant.</title>
        <authorList>
            <person name="Zhao J."/>
            <person name="Hu B."/>
            <person name="Geng S."/>
            <person name="Nie Y."/>
            <person name="Tang Y."/>
        </authorList>
    </citation>
    <scope>NUCLEOTIDE SEQUENCE [LARGE SCALE GENOMIC DNA]</scope>
    <source>
        <strain evidence="2 3">ILA-1</strain>
    </source>
</reference>
<dbReference type="RefSeq" id="WP_107746675.1">
    <property type="nucleotide sequence ID" value="NZ_CP015453.1"/>
</dbReference>
<keyword evidence="1" id="KW-0862">Zinc</keyword>
<keyword evidence="3" id="KW-1185">Reference proteome</keyword>
<gene>
    <name evidence="2" type="ORF">A6048_11570</name>
</gene>
<dbReference type="AlphaFoldDB" id="A0AAD0NPP2"/>
<evidence type="ECO:0000313" key="2">
    <source>
        <dbReference type="EMBL" id="AWH97406.1"/>
    </source>
</evidence>
<evidence type="ECO:0000256" key="1">
    <source>
        <dbReference type="ARBA" id="ARBA00022833"/>
    </source>
</evidence>
<name>A0AAD0NPP2_9ACTN</name>
<protein>
    <submittedName>
        <fullName evidence="2">GlcNAc-PI de-N-acetylase</fullName>
    </submittedName>
</protein>
<dbReference type="GO" id="GO:0016137">
    <property type="term" value="P:glycoside metabolic process"/>
    <property type="evidence" value="ECO:0007669"/>
    <property type="project" value="UniProtKB-ARBA"/>
</dbReference>
<dbReference type="Pfam" id="PF02585">
    <property type="entry name" value="PIG-L"/>
    <property type="match status" value="1"/>
</dbReference>
<proteinExistence type="predicted"/>